<feature type="compositionally biased region" description="Basic and acidic residues" evidence="1">
    <location>
        <begin position="71"/>
        <end position="84"/>
    </location>
</feature>
<dbReference type="EMBL" id="JAPEUV010000018">
    <property type="protein sequence ID" value="KAJ4340058.1"/>
    <property type="molecule type" value="Genomic_DNA"/>
</dbReference>
<feature type="region of interest" description="Disordered" evidence="1">
    <location>
        <begin position="211"/>
        <end position="278"/>
    </location>
</feature>
<accession>A0A9W8X3E5</accession>
<evidence type="ECO:0000313" key="2">
    <source>
        <dbReference type="EMBL" id="KAJ4340058.1"/>
    </source>
</evidence>
<organism evidence="2 3">
    <name type="scientific">Didymella glomerata</name>
    <dbReference type="NCBI Taxonomy" id="749621"/>
    <lineage>
        <taxon>Eukaryota</taxon>
        <taxon>Fungi</taxon>
        <taxon>Dikarya</taxon>
        <taxon>Ascomycota</taxon>
        <taxon>Pezizomycotina</taxon>
        <taxon>Dothideomycetes</taxon>
        <taxon>Pleosporomycetidae</taxon>
        <taxon>Pleosporales</taxon>
        <taxon>Pleosporineae</taxon>
        <taxon>Didymellaceae</taxon>
        <taxon>Didymella</taxon>
    </lineage>
</organism>
<dbReference type="PANTHER" id="PTHR42354">
    <property type="entry name" value="C2H2-TYPE DOMAIN-CONTAINING PROTEIN"/>
    <property type="match status" value="1"/>
</dbReference>
<comment type="caution">
    <text evidence="2">The sequence shown here is derived from an EMBL/GenBank/DDBJ whole genome shotgun (WGS) entry which is preliminary data.</text>
</comment>
<sequence length="403" mass="45438">MKANAEAAVEPVRQETHSIRTLTDLRKDVLKQTIFVASLVGVLTEVFGSAKDLYHRLKKQSSRDDDEEKDEKDQHGSNEDRQDSHSNIIESIGRHVRWSLDQRTRHYSDREDELVCSASAQVQATYDSAYGKLGVPYAHGDDIARIHLQSQIIKLQQVLISIHEDFGLSNYLTIASSHSQLIHLVQTVRTTRAAAIQALDLLYQRLLVEPPLERPDPRPSMPGGFPTGPKKPSRSRSSSSSSSDASIPAPLKPTPKPAPKPTPVSAHPPAPHPPPKSNPNLTKLFCRYALDLQHDPHLPLSPSFDTNGNRRCPRCRTFIPVRPNKAWEVIMISRGWRPRRVKFLVRNEFVVKCHRIGGGFACALCARWGDADTICRDVGDLMEHLWREHEVRDLERDEDIVCE</sequence>
<keyword evidence="3" id="KW-1185">Reference proteome</keyword>
<dbReference type="AlphaFoldDB" id="A0A9W8X3E5"/>
<gene>
    <name evidence="2" type="ORF">N0V87_002678</name>
</gene>
<reference evidence="2" key="1">
    <citation type="submission" date="2022-10" db="EMBL/GenBank/DDBJ databases">
        <title>Tapping the CABI collections for fungal endophytes: first genome assemblies for Collariella, Neodidymelliopsis, Ascochyta clinopodiicola, Didymella pomorum, Didymosphaeria variabile, Neocosmospora piperis and Neocucurbitaria cava.</title>
        <authorList>
            <person name="Hill R."/>
        </authorList>
    </citation>
    <scope>NUCLEOTIDE SEQUENCE</scope>
    <source>
        <strain evidence="2">IMI 360193</strain>
    </source>
</reference>
<feature type="compositionally biased region" description="Pro residues" evidence="1">
    <location>
        <begin position="250"/>
        <end position="277"/>
    </location>
</feature>
<dbReference type="PANTHER" id="PTHR42354:SF1">
    <property type="entry name" value="C2H2-TYPE DOMAIN-CONTAINING PROTEIN"/>
    <property type="match status" value="1"/>
</dbReference>
<name>A0A9W8X3E5_9PLEO</name>
<dbReference type="Proteomes" id="UP001140562">
    <property type="component" value="Unassembled WGS sequence"/>
</dbReference>
<evidence type="ECO:0000313" key="3">
    <source>
        <dbReference type="Proteomes" id="UP001140562"/>
    </source>
</evidence>
<evidence type="ECO:0000256" key="1">
    <source>
        <dbReference type="SAM" id="MobiDB-lite"/>
    </source>
</evidence>
<proteinExistence type="predicted"/>
<dbReference type="OrthoDB" id="5309037at2759"/>
<feature type="region of interest" description="Disordered" evidence="1">
    <location>
        <begin position="58"/>
        <end position="86"/>
    </location>
</feature>
<protein>
    <submittedName>
        <fullName evidence="2">Uncharacterized protein</fullName>
    </submittedName>
</protein>